<comment type="subcellular location">
    <subcellularLocation>
        <location evidence="1">Cell outer membrane</location>
    </subcellularLocation>
</comment>
<dbReference type="SUPFAM" id="SSF49464">
    <property type="entry name" value="Carboxypeptidase regulatory domain-like"/>
    <property type="match status" value="1"/>
</dbReference>
<dbReference type="Gene3D" id="2.170.130.10">
    <property type="entry name" value="TonB-dependent receptor, plug domain"/>
    <property type="match status" value="1"/>
</dbReference>
<feature type="chain" id="PRO_5047125430" evidence="4">
    <location>
        <begin position="19"/>
        <end position="815"/>
    </location>
</feature>
<dbReference type="InterPro" id="IPR036942">
    <property type="entry name" value="Beta-barrel_TonB_sf"/>
</dbReference>
<organism evidence="5 6">
    <name type="scientific">Wandonia haliotis</name>
    <dbReference type="NCBI Taxonomy" id="574963"/>
    <lineage>
        <taxon>Bacteria</taxon>
        <taxon>Pseudomonadati</taxon>
        <taxon>Bacteroidota</taxon>
        <taxon>Flavobacteriia</taxon>
        <taxon>Flavobacteriales</taxon>
        <taxon>Crocinitomicaceae</taxon>
        <taxon>Wandonia</taxon>
    </lineage>
</organism>
<comment type="caution">
    <text evidence="5">The sequence shown here is derived from an EMBL/GenBank/DDBJ whole genome shotgun (WGS) entry which is preliminary data.</text>
</comment>
<dbReference type="Gene3D" id="2.40.170.20">
    <property type="entry name" value="TonB-dependent receptor, beta-barrel domain"/>
    <property type="match status" value="1"/>
</dbReference>
<evidence type="ECO:0000256" key="1">
    <source>
        <dbReference type="ARBA" id="ARBA00004442"/>
    </source>
</evidence>
<protein>
    <submittedName>
        <fullName evidence="5">Carboxypeptidase-like regulatory domain-containing protein</fullName>
    </submittedName>
</protein>
<evidence type="ECO:0000256" key="2">
    <source>
        <dbReference type="ARBA" id="ARBA00023136"/>
    </source>
</evidence>
<keyword evidence="3" id="KW-0998">Cell outer membrane</keyword>
<dbReference type="InterPro" id="IPR037066">
    <property type="entry name" value="Plug_dom_sf"/>
</dbReference>
<dbReference type="Pfam" id="PF13715">
    <property type="entry name" value="CarbopepD_reg_2"/>
    <property type="match status" value="1"/>
</dbReference>
<sequence length="815" mass="92402">MKLIVFCAFLAIALTTHSQITQSVRGRVADVETQVPLTGARIQVLTEDTTLVLGAAADVNGEFQIPQVPIGKHTLKTTFLGYEPSFQPIQVNSGRETVVTIFLLEKAVETTEVVVTARAQDQPINEMATISAQQFSIEETERYAGSRADPARMASNFAGVQGADDSRNDIIVRGNSPLGLLWRVEGIDIPNPNHFAISGSTGGPVSILNNKFLDNSDFFMSAFPAQYGNSLSGVFDLNLRRGNTERHEFTGQFGFLGTEVLMEGPLSSKSRASYLFMGRYSTLSMFQALGIKIGTSAVPQYGDMAFKLNFPLKKGGQLSVWGMGGMSAIEIMISDQTELTEELYGEGDRDQYFSTAMAVGGITYKKPLNDKTFLHATLGASYERQKSHHDITWRTLDTTIVDGEESYRINLDSLYQLMGYTFEVTRLTSHVSFNHKINRRHLIKFGFNAELQHQKMNDSVLYDIHIADNFKMRWDYKGFATLLQPFFQWKYRISDRMNLVAGLHSQYYSMSNSWSYVEPRIGWDWTLKKGNKIKFGAGMHSQTQPLYLYTYHQSDKNGNNVLINKNMDFSRSVHVAAGYQKSFRSKMRIAAEIYYQHLYNIPVERTPSAFSLNNMGSGFQRFFPDSLVNEGIGKNYGIELTLEKYFDRSFFFLITGSLFDSKYQGSDKIWRNTDYNATFATNLVVGKEFQINEKNMISVGTKITYAGGRRYGYVDIAASNQVQEIVFLDSAYNERQFRNYFRMDLKILYRLNAKKVTHEIGLDLVNILNTRNLLSLAYAPSLTDPTAEPLAERTQLGFLPIFYYRIDFRIQRKNK</sequence>
<feature type="signal peptide" evidence="4">
    <location>
        <begin position="1"/>
        <end position="18"/>
    </location>
</feature>
<dbReference type="SUPFAM" id="SSF56935">
    <property type="entry name" value="Porins"/>
    <property type="match status" value="1"/>
</dbReference>
<dbReference type="EMBL" id="BAAAFH010000022">
    <property type="protein sequence ID" value="GAA0876984.1"/>
    <property type="molecule type" value="Genomic_DNA"/>
</dbReference>
<accession>A0ABP3Y9Y1</accession>
<dbReference type="RefSeq" id="WP_343790927.1">
    <property type="nucleotide sequence ID" value="NZ_BAAAFH010000022.1"/>
</dbReference>
<reference evidence="6" key="1">
    <citation type="journal article" date="2019" name="Int. J. Syst. Evol. Microbiol.">
        <title>The Global Catalogue of Microorganisms (GCM) 10K type strain sequencing project: providing services to taxonomists for standard genome sequencing and annotation.</title>
        <authorList>
            <consortium name="The Broad Institute Genomics Platform"/>
            <consortium name="The Broad Institute Genome Sequencing Center for Infectious Disease"/>
            <person name="Wu L."/>
            <person name="Ma J."/>
        </authorList>
    </citation>
    <scope>NUCLEOTIDE SEQUENCE [LARGE SCALE GENOMIC DNA]</scope>
    <source>
        <strain evidence="6">JCM 16083</strain>
    </source>
</reference>
<evidence type="ECO:0000313" key="6">
    <source>
        <dbReference type="Proteomes" id="UP001501126"/>
    </source>
</evidence>
<evidence type="ECO:0000256" key="4">
    <source>
        <dbReference type="SAM" id="SignalP"/>
    </source>
</evidence>
<keyword evidence="6" id="KW-1185">Reference proteome</keyword>
<proteinExistence type="predicted"/>
<evidence type="ECO:0000313" key="5">
    <source>
        <dbReference type="EMBL" id="GAA0876984.1"/>
    </source>
</evidence>
<keyword evidence="2" id="KW-0472">Membrane</keyword>
<evidence type="ECO:0000256" key="3">
    <source>
        <dbReference type="ARBA" id="ARBA00023237"/>
    </source>
</evidence>
<dbReference type="InterPro" id="IPR008969">
    <property type="entry name" value="CarboxyPept-like_regulatory"/>
</dbReference>
<keyword evidence="4" id="KW-0732">Signal</keyword>
<name>A0ABP3Y9Y1_9FLAO</name>
<gene>
    <name evidence="5" type="ORF">GCM10009118_33940</name>
</gene>
<dbReference type="Gene3D" id="2.60.40.1120">
    <property type="entry name" value="Carboxypeptidase-like, regulatory domain"/>
    <property type="match status" value="1"/>
</dbReference>
<dbReference type="Proteomes" id="UP001501126">
    <property type="component" value="Unassembled WGS sequence"/>
</dbReference>